<proteinExistence type="predicted"/>
<name>A0A8H5UN55_FUSCI</name>
<dbReference type="EMBL" id="JAAQPE010000026">
    <property type="protein sequence ID" value="KAF5690900.1"/>
    <property type="molecule type" value="Genomic_DNA"/>
</dbReference>
<sequence length="580" mass="67397">MRPSHVLHRFIDRRRLVVQQRISCPPGNRLLVSLIFAEIQIGIVCEVDEAREDDIFDVAFWNILTESFVAVELRQQIYHEYFIVDGGYVYDGNSDILVQADRKPISISLRYVCRSVAEETRTFPFKLNSITFSTLYRKDLQHQAAIHSNLIRFHTVLLSELLLRMRYFVTPEMFDQVEEVAPHYIQVMKSRIDDCIGYDRVFQPVDFATIANFDNEACLTRADLSWNDNTVGFQRAIVCILRQINVKNAADIAEAIKEVLPGWTDSSSPEQLFDMLFDHWDIPSLSCLREAAERLQRHRFLESLGNWHRVQDNDSGFLDVRYKGPRYRYRRKYWFSATAVAIRFLKRLSSTQRGYLHNLVLNEDKISVGFPESHAIGMIPFCKERPTAYRLINMYFERSEPEAGELYSIDEIDGPDQDFYFTNWVVNGLEVVKAGMPPGSWSVVFDGEPDLNLATDLFTKLLKRTIVWHTFYNDCVSLGLFTNPIHPDYPFATVTSDGRALERKRSSIFQCNFNLDRPWNLDEIAADNNIHKEEDGGRLSFWLGRVNLDYQPFGFCVSSPTVDIRKLRLSCFEREKISDD</sequence>
<keyword evidence="2" id="KW-1185">Reference proteome</keyword>
<evidence type="ECO:0000313" key="1">
    <source>
        <dbReference type="EMBL" id="KAF5690900.1"/>
    </source>
</evidence>
<organism evidence="1 2">
    <name type="scientific">Fusarium circinatum</name>
    <name type="common">Pitch canker fungus</name>
    <name type="synonym">Gibberella circinata</name>
    <dbReference type="NCBI Taxonomy" id="48490"/>
    <lineage>
        <taxon>Eukaryota</taxon>
        <taxon>Fungi</taxon>
        <taxon>Dikarya</taxon>
        <taxon>Ascomycota</taxon>
        <taxon>Pezizomycotina</taxon>
        <taxon>Sordariomycetes</taxon>
        <taxon>Hypocreomycetidae</taxon>
        <taxon>Hypocreales</taxon>
        <taxon>Nectriaceae</taxon>
        <taxon>Fusarium</taxon>
        <taxon>Fusarium fujikuroi species complex</taxon>
    </lineage>
</organism>
<comment type="caution">
    <text evidence="1">The sequence shown here is derived from an EMBL/GenBank/DDBJ whole genome shotgun (WGS) entry which is preliminary data.</text>
</comment>
<accession>A0A8H5UN55</accession>
<evidence type="ECO:0000313" key="2">
    <source>
        <dbReference type="Proteomes" id="UP000572754"/>
    </source>
</evidence>
<dbReference type="Proteomes" id="UP000572754">
    <property type="component" value="Unassembled WGS sequence"/>
</dbReference>
<reference evidence="2" key="1">
    <citation type="journal article" date="2020" name="BMC Genomics">
        <title>Correction to: Identification and distribution of gene clusters required for synthesis of sphingolipid metabolism inhibitors in diverse species of the filamentous fungus Fusarium.</title>
        <authorList>
            <person name="Kim H.S."/>
            <person name="Lohmar J.M."/>
            <person name="Busman M."/>
            <person name="Brown D.W."/>
            <person name="Naumann T.A."/>
            <person name="Divon H.H."/>
            <person name="Lysoe E."/>
            <person name="Uhlig S."/>
            <person name="Proctor R.H."/>
        </authorList>
    </citation>
    <scope>NUCLEOTIDE SEQUENCE [LARGE SCALE GENOMIC DNA]</scope>
    <source>
        <strain evidence="2">NRRL 25331</strain>
    </source>
</reference>
<protein>
    <submittedName>
        <fullName evidence="1">Uncharacterized protein</fullName>
    </submittedName>
</protein>
<reference evidence="1 2" key="2">
    <citation type="submission" date="2020-05" db="EMBL/GenBank/DDBJ databases">
        <title>Identification and distribution of gene clusters putatively required for synthesis of sphingolipid metabolism inhibitors in phylogenetically diverse species of the filamentous fungus Fusarium.</title>
        <authorList>
            <person name="Kim H.-S."/>
            <person name="Busman M."/>
            <person name="Brown D.W."/>
            <person name="Divon H."/>
            <person name="Uhlig S."/>
            <person name="Proctor R.H."/>
        </authorList>
    </citation>
    <scope>NUCLEOTIDE SEQUENCE [LARGE SCALE GENOMIC DNA]</scope>
    <source>
        <strain evidence="1 2">NRRL 25331</strain>
    </source>
</reference>
<gene>
    <name evidence="1" type="ORF">FCIRC_631</name>
</gene>
<dbReference type="AlphaFoldDB" id="A0A8H5UN55"/>